<evidence type="ECO:0000256" key="1">
    <source>
        <dbReference type="SAM" id="MobiDB-lite"/>
    </source>
</evidence>
<feature type="compositionally biased region" description="Basic and acidic residues" evidence="1">
    <location>
        <begin position="69"/>
        <end position="82"/>
    </location>
</feature>
<gene>
    <name evidence="2" type="ORF">QB898_01305</name>
</gene>
<sequence>MGTLLFKRKRRILSARRCGARRQNRLENASKTAVKAAGISICFMKQIIDGAFIEQSGAFSVSGKSFPGFRERPSAKDSREETAGSCGKQAGGRKNASPGGIFQSKAEFLMAAQWRRK</sequence>
<dbReference type="EMBL" id="JARVII010000002">
    <property type="protein sequence ID" value="MDG9698369.1"/>
    <property type="molecule type" value="Genomic_DNA"/>
</dbReference>
<feature type="region of interest" description="Disordered" evidence="1">
    <location>
        <begin position="63"/>
        <end position="100"/>
    </location>
</feature>
<reference evidence="2 3" key="1">
    <citation type="submission" date="2023-04" db="EMBL/GenBank/DDBJ databases">
        <title>Ottowia paracancer sp. nov., isolated from human stomach.</title>
        <authorList>
            <person name="Song Y."/>
        </authorList>
    </citation>
    <scope>NUCLEOTIDE SEQUENCE [LARGE SCALE GENOMIC DNA]</scope>
    <source>
        <strain evidence="2 3">10c7w1</strain>
    </source>
</reference>
<dbReference type="RefSeq" id="WP_279523495.1">
    <property type="nucleotide sequence ID" value="NZ_JARVII010000002.1"/>
</dbReference>
<comment type="caution">
    <text evidence="2">The sequence shown here is derived from an EMBL/GenBank/DDBJ whole genome shotgun (WGS) entry which is preliminary data.</text>
</comment>
<accession>A0AAW6RE02</accession>
<evidence type="ECO:0000313" key="2">
    <source>
        <dbReference type="EMBL" id="MDG9698369.1"/>
    </source>
</evidence>
<protein>
    <submittedName>
        <fullName evidence="2">Uncharacterized protein</fullName>
    </submittedName>
</protein>
<proteinExistence type="predicted"/>
<keyword evidence="3" id="KW-1185">Reference proteome</keyword>
<dbReference type="Proteomes" id="UP001237156">
    <property type="component" value="Unassembled WGS sequence"/>
</dbReference>
<evidence type="ECO:0000313" key="3">
    <source>
        <dbReference type="Proteomes" id="UP001237156"/>
    </source>
</evidence>
<dbReference type="AlphaFoldDB" id="A0AAW6RE02"/>
<organism evidence="2 3">
    <name type="scientific">Ottowia cancrivicina</name>
    <dbReference type="NCBI Taxonomy" id="3040346"/>
    <lineage>
        <taxon>Bacteria</taxon>
        <taxon>Pseudomonadati</taxon>
        <taxon>Pseudomonadota</taxon>
        <taxon>Betaproteobacteria</taxon>
        <taxon>Burkholderiales</taxon>
        <taxon>Comamonadaceae</taxon>
        <taxon>Ottowia</taxon>
    </lineage>
</organism>
<name>A0AAW6RE02_9BURK</name>